<dbReference type="Gene3D" id="3.40.605.10">
    <property type="entry name" value="Aldehyde Dehydrogenase, Chain A, domain 1"/>
    <property type="match status" value="1"/>
</dbReference>
<feature type="domain" description="Aldehyde dehydrogenase" evidence="1">
    <location>
        <begin position="35"/>
        <end position="165"/>
    </location>
</feature>
<dbReference type="EMBL" id="UINC01033022">
    <property type="protein sequence ID" value="SVB21634.1"/>
    <property type="molecule type" value="Genomic_DNA"/>
</dbReference>
<sequence>MTVTMIEPSREIQSFLNQKHKLLIGGKRVDAINGEIFEVQNPANNSVIAYAPKGGKEDINRAVQAARDAFENGPWGKFTVSERGKLLWKLADLIETLTEEFAQLETLDNGKPLTISRAADIPLTVDHFRYYAGLATKIHGETLDISVPYAPGASFFDFTLREPIG</sequence>
<name>A0A382C6X6_9ZZZZ</name>
<accession>A0A382C6X6</accession>
<feature type="non-terminal residue" evidence="2">
    <location>
        <position position="165"/>
    </location>
</feature>
<dbReference type="InterPro" id="IPR016161">
    <property type="entry name" value="Ald_DH/histidinol_DH"/>
</dbReference>
<dbReference type="InterPro" id="IPR015590">
    <property type="entry name" value="Aldehyde_DH_dom"/>
</dbReference>
<reference evidence="2" key="1">
    <citation type="submission" date="2018-05" db="EMBL/GenBank/DDBJ databases">
        <authorList>
            <person name="Lanie J.A."/>
            <person name="Ng W.-L."/>
            <person name="Kazmierczak K.M."/>
            <person name="Andrzejewski T.M."/>
            <person name="Davidsen T.M."/>
            <person name="Wayne K.J."/>
            <person name="Tettelin H."/>
            <person name="Glass J.I."/>
            <person name="Rusch D."/>
            <person name="Podicherti R."/>
            <person name="Tsui H.-C.T."/>
            <person name="Winkler M.E."/>
        </authorList>
    </citation>
    <scope>NUCLEOTIDE SEQUENCE</scope>
</reference>
<organism evidence="2">
    <name type="scientific">marine metagenome</name>
    <dbReference type="NCBI Taxonomy" id="408172"/>
    <lineage>
        <taxon>unclassified sequences</taxon>
        <taxon>metagenomes</taxon>
        <taxon>ecological metagenomes</taxon>
    </lineage>
</organism>
<dbReference type="Pfam" id="PF00171">
    <property type="entry name" value="Aldedh"/>
    <property type="match status" value="1"/>
</dbReference>
<evidence type="ECO:0000313" key="2">
    <source>
        <dbReference type="EMBL" id="SVB21634.1"/>
    </source>
</evidence>
<gene>
    <name evidence="2" type="ORF">METZ01_LOCUS174488</name>
</gene>
<dbReference type="PANTHER" id="PTHR11699">
    <property type="entry name" value="ALDEHYDE DEHYDROGENASE-RELATED"/>
    <property type="match status" value="1"/>
</dbReference>
<proteinExistence type="predicted"/>
<dbReference type="AlphaFoldDB" id="A0A382C6X6"/>
<dbReference type="SUPFAM" id="SSF53720">
    <property type="entry name" value="ALDH-like"/>
    <property type="match status" value="1"/>
</dbReference>
<dbReference type="GO" id="GO:0016491">
    <property type="term" value="F:oxidoreductase activity"/>
    <property type="evidence" value="ECO:0007669"/>
    <property type="project" value="InterPro"/>
</dbReference>
<protein>
    <recommendedName>
        <fullName evidence="1">Aldehyde dehydrogenase domain-containing protein</fullName>
    </recommendedName>
</protein>
<dbReference type="InterPro" id="IPR016162">
    <property type="entry name" value="Ald_DH_N"/>
</dbReference>
<evidence type="ECO:0000259" key="1">
    <source>
        <dbReference type="Pfam" id="PF00171"/>
    </source>
</evidence>